<dbReference type="Proteomes" id="UP000067523">
    <property type="component" value="Chromosome"/>
</dbReference>
<dbReference type="InterPro" id="IPR007737">
    <property type="entry name" value="Mga_HTH"/>
</dbReference>
<keyword evidence="2" id="KW-0804">Transcription</keyword>
<protein>
    <recommendedName>
        <fullName evidence="3">Mga helix-turn-helix domain-containing protein</fullName>
    </recommendedName>
</protein>
<keyword evidence="1" id="KW-0805">Transcription regulation</keyword>
<dbReference type="Pfam" id="PF05043">
    <property type="entry name" value="Mga"/>
    <property type="match status" value="1"/>
</dbReference>
<name>A0A0U2NM52_9ENTE</name>
<evidence type="ECO:0000313" key="4">
    <source>
        <dbReference type="EMBL" id="ALS35602.1"/>
    </source>
</evidence>
<evidence type="ECO:0000256" key="1">
    <source>
        <dbReference type="ARBA" id="ARBA00023015"/>
    </source>
</evidence>
<dbReference type="AlphaFoldDB" id="A0A0U2NM52"/>
<dbReference type="InterPro" id="IPR050661">
    <property type="entry name" value="BglG_antiterminators"/>
</dbReference>
<keyword evidence="5" id="KW-1185">Reference proteome</keyword>
<evidence type="ECO:0000313" key="5">
    <source>
        <dbReference type="Proteomes" id="UP000067523"/>
    </source>
</evidence>
<evidence type="ECO:0000259" key="3">
    <source>
        <dbReference type="Pfam" id="PF05043"/>
    </source>
</evidence>
<evidence type="ECO:0000256" key="2">
    <source>
        <dbReference type="ARBA" id="ARBA00023163"/>
    </source>
</evidence>
<gene>
    <name evidence="4" type="ORF">ATZ35_00025</name>
</gene>
<reference evidence="5" key="1">
    <citation type="submission" date="2015-12" db="EMBL/GenBank/DDBJ databases">
        <authorList>
            <person name="Lauer A."/>
            <person name="Humrighouse B."/>
            <person name="Loparev V."/>
            <person name="Shewmaker P.L."/>
            <person name="Whitney A.M."/>
            <person name="McLaughlin R.W."/>
        </authorList>
    </citation>
    <scope>NUCLEOTIDE SEQUENCE [LARGE SCALE GENOMIC DNA]</scope>
    <source>
        <strain evidence="5">LMG 26678</strain>
    </source>
</reference>
<dbReference type="KEGG" id="erx:ATZ35_00025"/>
<dbReference type="PANTHER" id="PTHR30185:SF18">
    <property type="entry name" value="TRANSCRIPTIONAL REGULATOR MTLR"/>
    <property type="match status" value="1"/>
</dbReference>
<dbReference type="STRING" id="118060.ATZ35_00025"/>
<proteinExistence type="predicted"/>
<organism evidence="4 5">
    <name type="scientific">Enterococcus rotai</name>
    <dbReference type="NCBI Taxonomy" id="118060"/>
    <lineage>
        <taxon>Bacteria</taxon>
        <taxon>Bacillati</taxon>
        <taxon>Bacillota</taxon>
        <taxon>Bacilli</taxon>
        <taxon>Lactobacillales</taxon>
        <taxon>Enterococcaceae</taxon>
        <taxon>Enterococcus</taxon>
    </lineage>
</organism>
<feature type="domain" description="Mga helix-turn-helix" evidence="3">
    <location>
        <begin position="82"/>
        <end position="159"/>
    </location>
</feature>
<dbReference type="EMBL" id="CP013655">
    <property type="protein sequence ID" value="ALS35602.1"/>
    <property type="molecule type" value="Genomic_DNA"/>
</dbReference>
<sequence>MEGLLSSSERKELQLFQLTIQSDDFVSINQLKELLHSSISNVWRIVNKLAETYPNYVELIKHKQLGIKFVELDPSQDTYLLIRSDYLKRNMNFILLDALFHEEFDSVQEFCETYYISVGAFYKKKKELDTMLEQNKLIIDTKNFRIYSHNDLYVRDFFYYVYWETFKTVEWPFKLIDKPELTSVLFTFLSNHTIELNTLEKEQVLYRFAIMFTRVRKRHFFNKSILNKLIPPELSAFLSKLNDWLMNYIPKEQIEDEVFYLSFLIISNYSSAYINLPISEHYLASYFGSIDSIEWQLTINFFEQLRIVFPDQQLELENNVHELVHIMHIHVYSTFFDHSYIPSSIPHYLEEISSLSQDAAMKIIETIDLAKHPQNTNYLKYYYSLFIESYFTFKKVNIALDMSSDRMSANRIKNRLLTIFKDNISFVDHLDCDSESINLVISDTSVYSTSKVFIIKHPYSEKSFKLLKDYIMEVFFKLNK</sequence>
<dbReference type="PANTHER" id="PTHR30185">
    <property type="entry name" value="CRYPTIC BETA-GLUCOSIDE BGL OPERON ANTITERMINATOR"/>
    <property type="match status" value="1"/>
</dbReference>
<dbReference type="RefSeq" id="WP_208928245.1">
    <property type="nucleotide sequence ID" value="NZ_CP013655.1"/>
</dbReference>
<accession>A0A0U2NM52</accession>